<dbReference type="CDD" id="cd10787">
    <property type="entry name" value="LamB_YcsF_like"/>
    <property type="match status" value="1"/>
</dbReference>
<dbReference type="RefSeq" id="WP_141344779.1">
    <property type="nucleotide sequence ID" value="NZ_BJLF01000004.1"/>
</dbReference>
<keyword evidence="3" id="KW-1185">Reference proteome</keyword>
<evidence type="ECO:0000313" key="2">
    <source>
        <dbReference type="EMBL" id="GEA50390.1"/>
    </source>
</evidence>
<dbReference type="GO" id="GO:0005524">
    <property type="term" value="F:ATP binding"/>
    <property type="evidence" value="ECO:0007669"/>
    <property type="project" value="UniProtKB-KW"/>
</dbReference>
<accession>A0A4Y3HUF4</accession>
<proteinExistence type="predicted"/>
<organism evidence="2 3">
    <name type="scientific">Vibrio inusitatus NBRC 102082</name>
    <dbReference type="NCBI Taxonomy" id="1219070"/>
    <lineage>
        <taxon>Bacteria</taxon>
        <taxon>Pseudomonadati</taxon>
        <taxon>Pseudomonadota</taxon>
        <taxon>Gammaproteobacteria</taxon>
        <taxon>Vibrionales</taxon>
        <taxon>Vibrionaceae</taxon>
        <taxon>Vibrio</taxon>
    </lineage>
</organism>
<dbReference type="NCBIfam" id="NF003814">
    <property type="entry name" value="PRK05406.1-3"/>
    <property type="match status" value="1"/>
</dbReference>
<dbReference type="PANTHER" id="PTHR30292:SF0">
    <property type="entry name" value="5-OXOPROLINASE SUBUNIT A"/>
    <property type="match status" value="1"/>
</dbReference>
<dbReference type="InterPro" id="IPR005501">
    <property type="entry name" value="LamB/YcsF/PxpA-like"/>
</dbReference>
<dbReference type="SUPFAM" id="SSF88713">
    <property type="entry name" value="Glycoside hydrolase/deacetylase"/>
    <property type="match status" value="1"/>
</dbReference>
<sequence length="243" mass="26610">MKLNCDMGESLGAWTMGNDAQIMPYIDMANIACGFHASDPDIMSDTVALAKQHGVSIGAHPGYADLQGFGRRSIFHTSAQITHLMLYQVGALQGICKLHHVNVDYIKPHGALYNDMMKDVELFKGVIEAAKQLQLPVMILATDNLDYLHIAQQANVPLIHEGFVDRRYTNDKQLAARTAKGAVIESLDDVKSQALSLIRGAMFNSIDNVSIQVEADTLCIHGDGGDALVFTQHLRKLIDEHAT</sequence>
<comment type="caution">
    <text evidence="2">The sequence shown here is derived from an EMBL/GenBank/DDBJ whole genome shotgun (WGS) entry which is preliminary data.</text>
</comment>
<dbReference type="InterPro" id="IPR011330">
    <property type="entry name" value="Glyco_hydro/deAcase_b/a-brl"/>
</dbReference>
<reference evidence="2 3" key="1">
    <citation type="submission" date="2019-06" db="EMBL/GenBank/DDBJ databases">
        <title>Whole genome shotgun sequence of Vibrio inusitatus NBRC 102082.</title>
        <authorList>
            <person name="Hosoyama A."/>
            <person name="Uohara A."/>
            <person name="Ohji S."/>
            <person name="Ichikawa N."/>
        </authorList>
    </citation>
    <scope>NUCLEOTIDE SEQUENCE [LARGE SCALE GENOMIC DNA]</scope>
    <source>
        <strain evidence="2 3">NBRC 102082</strain>
    </source>
</reference>
<dbReference type="Proteomes" id="UP000318717">
    <property type="component" value="Unassembled WGS sequence"/>
</dbReference>
<dbReference type="Gene3D" id="3.20.20.370">
    <property type="entry name" value="Glycoside hydrolase/deacetylase"/>
    <property type="match status" value="1"/>
</dbReference>
<dbReference type="PANTHER" id="PTHR30292">
    <property type="entry name" value="UNCHARACTERIZED PROTEIN YBGL-RELATED"/>
    <property type="match status" value="1"/>
</dbReference>
<dbReference type="EMBL" id="BJLF01000004">
    <property type="protein sequence ID" value="GEA50390.1"/>
    <property type="molecule type" value="Genomic_DNA"/>
</dbReference>
<gene>
    <name evidence="2" type="ORF">VIN01S_11940</name>
</gene>
<protein>
    <submittedName>
        <fullName evidence="2">UPF0271 protein</fullName>
    </submittedName>
</protein>
<evidence type="ECO:0000313" key="3">
    <source>
        <dbReference type="Proteomes" id="UP000318717"/>
    </source>
</evidence>
<dbReference type="OrthoDB" id="9773478at2"/>
<keyword evidence="1" id="KW-0547">Nucleotide-binding</keyword>
<dbReference type="AlphaFoldDB" id="A0A4Y3HUF4"/>
<name>A0A4Y3HUF4_9VIBR</name>
<dbReference type="NCBIfam" id="NF003816">
    <property type="entry name" value="PRK05406.1-5"/>
    <property type="match status" value="1"/>
</dbReference>
<evidence type="ECO:0000256" key="1">
    <source>
        <dbReference type="ARBA" id="ARBA00022741"/>
    </source>
</evidence>
<dbReference type="Pfam" id="PF03746">
    <property type="entry name" value="LamB_YcsF"/>
    <property type="match status" value="1"/>
</dbReference>
<dbReference type="GO" id="GO:0005975">
    <property type="term" value="P:carbohydrate metabolic process"/>
    <property type="evidence" value="ECO:0007669"/>
    <property type="project" value="InterPro"/>
</dbReference>